<accession>E9DDM9</accession>
<dbReference type="HOGENOM" id="CLU_2291435_0_0_1"/>
<sequence length="101" mass="11023">MVRILGASRFSPSPRSCFNTREAQCLGMQAEETRCFSNTDPSRENLSSKLALTPSTDGLTRGAAHSAAIHLINVAFPAATARRPPTYQSFSRIRVAQRLCP</sequence>
<dbReference type="EMBL" id="GL636501">
    <property type="protein sequence ID" value="EFW15233.1"/>
    <property type="molecule type" value="Genomic_DNA"/>
</dbReference>
<evidence type="ECO:0000313" key="2">
    <source>
        <dbReference type="Proteomes" id="UP000002497"/>
    </source>
</evidence>
<dbReference type="Proteomes" id="UP000002497">
    <property type="component" value="Unassembled WGS sequence"/>
</dbReference>
<reference evidence="2" key="2">
    <citation type="submission" date="2010-03" db="EMBL/GenBank/DDBJ databases">
        <title>The genome sequence of Coccidioides posadasii strain Silveira.</title>
        <authorList>
            <consortium name="The Broad Institute Genome Sequencing Center for Infectious Disease"/>
            <person name="Neafsey D."/>
            <person name="Orbach M."/>
            <person name="Henn M.R."/>
            <person name="Cole G.T."/>
            <person name="Galgiani J."/>
            <person name="Gardner M.J."/>
            <person name="Kirkland T.N."/>
            <person name="Taylor J.W."/>
            <person name="Young S.K."/>
            <person name="Zeng Q."/>
            <person name="Koehrsen M."/>
            <person name="Alvarado L."/>
            <person name="Berlin A."/>
            <person name="Borenstein D."/>
            <person name="Chapman S.B."/>
            <person name="Chen Z."/>
            <person name="Engels R."/>
            <person name="Freedman E."/>
            <person name="Gellesch M."/>
            <person name="Goldberg J."/>
            <person name="Griggs A."/>
            <person name="Gujja S."/>
            <person name="Heilman E."/>
            <person name="Heiman D."/>
            <person name="Howarth C."/>
            <person name="Jen D."/>
            <person name="Larson L."/>
            <person name="Mehta T."/>
            <person name="Neiman D."/>
            <person name="Park D."/>
            <person name="Pearson M."/>
            <person name="Richards J."/>
            <person name="Roberts A."/>
            <person name="Saif S."/>
            <person name="Shea T."/>
            <person name="Shenoy N."/>
            <person name="Sisk P."/>
            <person name="Stolte C."/>
            <person name="Sykes S."/>
            <person name="Walk T."/>
            <person name="White J."/>
            <person name="Yandava C."/>
            <person name="Haas B."/>
            <person name="Nusbaum C."/>
            <person name="Birren B."/>
        </authorList>
    </citation>
    <scope>NUCLEOTIDE SEQUENCE [LARGE SCALE GENOMIC DNA]</scope>
    <source>
        <strain evidence="2">RMSCC 757 / Silveira</strain>
    </source>
</reference>
<organism evidence="2">
    <name type="scientific">Coccidioides posadasii (strain RMSCC 757 / Silveira)</name>
    <name type="common">Valley fever fungus</name>
    <dbReference type="NCBI Taxonomy" id="443226"/>
    <lineage>
        <taxon>Eukaryota</taxon>
        <taxon>Fungi</taxon>
        <taxon>Dikarya</taxon>
        <taxon>Ascomycota</taxon>
        <taxon>Pezizomycotina</taxon>
        <taxon>Eurotiomycetes</taxon>
        <taxon>Eurotiomycetidae</taxon>
        <taxon>Onygenales</taxon>
        <taxon>Onygenaceae</taxon>
        <taxon>Coccidioides</taxon>
    </lineage>
</organism>
<dbReference type="AlphaFoldDB" id="E9DDM9"/>
<keyword evidence="2" id="KW-1185">Reference proteome</keyword>
<protein>
    <submittedName>
        <fullName evidence="1">Predicted protein</fullName>
    </submittedName>
</protein>
<evidence type="ECO:0000313" key="1">
    <source>
        <dbReference type="EMBL" id="EFW15233.1"/>
    </source>
</evidence>
<gene>
    <name evidence="1" type="ORF">CPSG_07672</name>
</gene>
<reference evidence="2" key="1">
    <citation type="journal article" date="2010" name="Genome Res.">
        <title>Population genomic sequencing of Coccidioides fungi reveals recent hybridization and transposon control.</title>
        <authorList>
            <person name="Neafsey D.E."/>
            <person name="Barker B.M."/>
            <person name="Sharpton T.J."/>
            <person name="Stajich J.E."/>
            <person name="Park D.J."/>
            <person name="Whiston E."/>
            <person name="Hung C.-Y."/>
            <person name="McMahan C."/>
            <person name="White J."/>
            <person name="Sykes S."/>
            <person name="Heiman D."/>
            <person name="Young S."/>
            <person name="Zeng Q."/>
            <person name="Abouelleil A."/>
            <person name="Aftuck L."/>
            <person name="Bessette D."/>
            <person name="Brown A."/>
            <person name="FitzGerald M."/>
            <person name="Lui A."/>
            <person name="Macdonald J.P."/>
            <person name="Priest M."/>
            <person name="Orbach M.J."/>
            <person name="Galgiani J.N."/>
            <person name="Kirkland T.N."/>
            <person name="Cole G.T."/>
            <person name="Birren B.W."/>
            <person name="Henn M.R."/>
            <person name="Taylor J.W."/>
            <person name="Rounsley S.D."/>
        </authorList>
    </citation>
    <scope>NUCLEOTIDE SEQUENCE [LARGE SCALE GENOMIC DNA]</scope>
    <source>
        <strain evidence="2">RMSCC 757 / Silveira</strain>
    </source>
</reference>
<name>E9DDM9_COCPS</name>
<proteinExistence type="predicted"/>
<dbReference type="VEuPathDB" id="FungiDB:CPSG_07672"/>